<gene>
    <name evidence="1" type="ORF">KIL84_007036</name>
</gene>
<evidence type="ECO:0000313" key="2">
    <source>
        <dbReference type="Proteomes" id="UP000827986"/>
    </source>
</evidence>
<organism evidence="1 2">
    <name type="scientific">Mauremys mutica</name>
    <name type="common">yellowpond turtle</name>
    <dbReference type="NCBI Taxonomy" id="74926"/>
    <lineage>
        <taxon>Eukaryota</taxon>
        <taxon>Metazoa</taxon>
        <taxon>Chordata</taxon>
        <taxon>Craniata</taxon>
        <taxon>Vertebrata</taxon>
        <taxon>Euteleostomi</taxon>
        <taxon>Archelosauria</taxon>
        <taxon>Testudinata</taxon>
        <taxon>Testudines</taxon>
        <taxon>Cryptodira</taxon>
        <taxon>Durocryptodira</taxon>
        <taxon>Testudinoidea</taxon>
        <taxon>Geoemydidae</taxon>
        <taxon>Geoemydinae</taxon>
        <taxon>Mauremys</taxon>
    </lineage>
</organism>
<reference evidence="1" key="1">
    <citation type="submission" date="2021-09" db="EMBL/GenBank/DDBJ databases">
        <title>The genome of Mauremys mutica provides insights into the evolution of semi-aquatic lifestyle.</title>
        <authorList>
            <person name="Gong S."/>
            <person name="Gao Y."/>
        </authorList>
    </citation>
    <scope>NUCLEOTIDE SEQUENCE</scope>
    <source>
        <strain evidence="1">MM-2020</strain>
        <tissue evidence="1">Muscle</tissue>
    </source>
</reference>
<dbReference type="EMBL" id="JAHDVG010000483">
    <property type="protein sequence ID" value="KAH1171418.1"/>
    <property type="molecule type" value="Genomic_DNA"/>
</dbReference>
<keyword evidence="2" id="KW-1185">Reference proteome</keyword>
<comment type="caution">
    <text evidence="1">The sequence shown here is derived from an EMBL/GenBank/DDBJ whole genome shotgun (WGS) entry which is preliminary data.</text>
</comment>
<dbReference type="PROSITE" id="PS51257">
    <property type="entry name" value="PROKAR_LIPOPROTEIN"/>
    <property type="match status" value="1"/>
</dbReference>
<accession>A0A9D4AUP6</accession>
<dbReference type="Proteomes" id="UP000827986">
    <property type="component" value="Unassembled WGS sequence"/>
</dbReference>
<protein>
    <submittedName>
        <fullName evidence="1">Uncharacterized protein</fullName>
    </submittedName>
</protein>
<name>A0A9D4AUP6_9SAUR</name>
<evidence type="ECO:0000313" key="1">
    <source>
        <dbReference type="EMBL" id="KAH1171418.1"/>
    </source>
</evidence>
<proteinExistence type="predicted"/>
<dbReference type="AlphaFoldDB" id="A0A9D4AUP6"/>
<sequence>MQIKIKPEFVRADSLCYYVPFTLLYSCGGNGAETTHKCHAGDFSRVGESPVGEFVSFNSLCVAPDEGGLSGQGGEWPCYSGYSQSFGEQSHQIQVRAATRLH</sequence>